<dbReference type="STRING" id="1123010.SAMN02745724_02427"/>
<evidence type="ECO:0000313" key="2">
    <source>
        <dbReference type="EMBL" id="SFC74452.1"/>
    </source>
</evidence>
<keyword evidence="3" id="KW-1185">Reference proteome</keyword>
<reference evidence="2 3" key="1">
    <citation type="submission" date="2016-10" db="EMBL/GenBank/DDBJ databases">
        <authorList>
            <person name="de Groot N.N."/>
        </authorList>
    </citation>
    <scope>NUCLEOTIDE SEQUENCE [LARGE SCALE GENOMIC DNA]</scope>
    <source>
        <strain evidence="2 3">DSM 6059</strain>
    </source>
</reference>
<name>A0A1I1LPH6_9GAMM</name>
<feature type="transmembrane region" description="Helical" evidence="1">
    <location>
        <begin position="7"/>
        <end position="25"/>
    </location>
</feature>
<keyword evidence="1" id="KW-1133">Transmembrane helix</keyword>
<sequence length="104" mass="12204">MNHKISIYKAFTLICLPFAIVYQLIWSQVFTQILSKNWSQDRYSLLTNIKFFCEICIYALMLLMLIKFTHKPNKLMAYIIYGIFALIQLITLKALCINLGLISF</sequence>
<dbReference type="Proteomes" id="UP000198862">
    <property type="component" value="Unassembled WGS sequence"/>
</dbReference>
<proteinExistence type="predicted"/>
<dbReference type="EMBL" id="FOLO01000017">
    <property type="protein sequence ID" value="SFC74452.1"/>
    <property type="molecule type" value="Genomic_DNA"/>
</dbReference>
<evidence type="ECO:0000313" key="3">
    <source>
        <dbReference type="Proteomes" id="UP000198862"/>
    </source>
</evidence>
<evidence type="ECO:0000256" key="1">
    <source>
        <dbReference type="SAM" id="Phobius"/>
    </source>
</evidence>
<keyword evidence="1" id="KW-0812">Transmembrane</keyword>
<accession>A0A1I1LPH6</accession>
<keyword evidence="1" id="KW-0472">Membrane</keyword>
<dbReference type="AlphaFoldDB" id="A0A1I1LPH6"/>
<feature type="transmembrane region" description="Helical" evidence="1">
    <location>
        <begin position="45"/>
        <end position="66"/>
    </location>
</feature>
<gene>
    <name evidence="2" type="ORF">SAMN02745724_02427</name>
</gene>
<feature type="transmembrane region" description="Helical" evidence="1">
    <location>
        <begin position="78"/>
        <end position="102"/>
    </location>
</feature>
<protein>
    <submittedName>
        <fullName evidence="2">Uncharacterized protein</fullName>
    </submittedName>
</protein>
<organism evidence="2 3">
    <name type="scientific">Pseudoalteromonas denitrificans DSM 6059</name>
    <dbReference type="NCBI Taxonomy" id="1123010"/>
    <lineage>
        <taxon>Bacteria</taxon>
        <taxon>Pseudomonadati</taxon>
        <taxon>Pseudomonadota</taxon>
        <taxon>Gammaproteobacteria</taxon>
        <taxon>Alteromonadales</taxon>
        <taxon>Pseudoalteromonadaceae</taxon>
        <taxon>Pseudoalteromonas</taxon>
    </lineage>
</organism>